<protein>
    <submittedName>
        <fullName evidence="2">Uncharacterized protein</fullName>
    </submittedName>
</protein>
<keyword evidence="3" id="KW-1185">Reference proteome</keyword>
<reference evidence="2 3" key="1">
    <citation type="submission" date="2024-01" db="EMBL/GenBank/DDBJ databases">
        <title>The genomes of 5 underutilized Papilionoideae crops provide insights into root nodulation and disease resistanc.</title>
        <authorList>
            <person name="Jiang F."/>
        </authorList>
    </citation>
    <scope>NUCLEOTIDE SEQUENCE [LARGE SCALE GENOMIC DNA]</scope>
    <source>
        <strain evidence="2">LVBAO_FW01</strain>
        <tissue evidence="2">Leaves</tissue>
    </source>
</reference>
<organism evidence="2 3">
    <name type="scientific">Canavalia gladiata</name>
    <name type="common">Sword bean</name>
    <name type="synonym">Dolichos gladiatus</name>
    <dbReference type="NCBI Taxonomy" id="3824"/>
    <lineage>
        <taxon>Eukaryota</taxon>
        <taxon>Viridiplantae</taxon>
        <taxon>Streptophyta</taxon>
        <taxon>Embryophyta</taxon>
        <taxon>Tracheophyta</taxon>
        <taxon>Spermatophyta</taxon>
        <taxon>Magnoliopsida</taxon>
        <taxon>eudicotyledons</taxon>
        <taxon>Gunneridae</taxon>
        <taxon>Pentapetalae</taxon>
        <taxon>rosids</taxon>
        <taxon>fabids</taxon>
        <taxon>Fabales</taxon>
        <taxon>Fabaceae</taxon>
        <taxon>Papilionoideae</taxon>
        <taxon>50 kb inversion clade</taxon>
        <taxon>NPAAA clade</taxon>
        <taxon>indigoferoid/millettioid clade</taxon>
        <taxon>Phaseoleae</taxon>
        <taxon>Canavalia</taxon>
    </lineage>
</organism>
<comment type="caution">
    <text evidence="2">The sequence shown here is derived from an EMBL/GenBank/DDBJ whole genome shotgun (WGS) entry which is preliminary data.</text>
</comment>
<dbReference type="PANTHER" id="PTHR33659:SF7">
    <property type="entry name" value="PROTEIN, PUTATIVE-RELATED"/>
    <property type="match status" value="1"/>
</dbReference>
<keyword evidence="1" id="KW-0472">Membrane</keyword>
<keyword evidence="1" id="KW-0812">Transmembrane</keyword>
<feature type="transmembrane region" description="Helical" evidence="1">
    <location>
        <begin position="133"/>
        <end position="155"/>
    </location>
</feature>
<evidence type="ECO:0000313" key="3">
    <source>
        <dbReference type="Proteomes" id="UP001367508"/>
    </source>
</evidence>
<feature type="transmembrane region" description="Helical" evidence="1">
    <location>
        <begin position="101"/>
        <end position="121"/>
    </location>
</feature>
<dbReference type="AlphaFoldDB" id="A0AAN9LNA7"/>
<proteinExistence type="predicted"/>
<accession>A0AAN9LNA7</accession>
<name>A0AAN9LNA7_CANGL</name>
<dbReference type="Proteomes" id="UP001367508">
    <property type="component" value="Unassembled WGS sequence"/>
</dbReference>
<sequence length="158" mass="17589">MGMISGFIQFYPPQLPNEGHLSWPESDFSPSVMNCEKIACQDGLLTYTPNKFYINSTLDSLIQQFNSQPFQSFHLPLWSRFHSNKRVCKNMATFGDYATQFLMAIMVMGLFCVTNIVAQVSEIAPTSQMETGAGFALPVSGVTLCSFLLASLVAFMMQ</sequence>
<evidence type="ECO:0000256" key="1">
    <source>
        <dbReference type="SAM" id="Phobius"/>
    </source>
</evidence>
<keyword evidence="1" id="KW-1133">Transmembrane helix</keyword>
<dbReference type="PANTHER" id="PTHR33659">
    <property type="entry name" value="PROTEIN, PUTATIVE-RELATED-RELATED"/>
    <property type="match status" value="1"/>
</dbReference>
<evidence type="ECO:0000313" key="2">
    <source>
        <dbReference type="EMBL" id="KAK7336593.1"/>
    </source>
</evidence>
<dbReference type="EMBL" id="JAYMYQ010000004">
    <property type="protein sequence ID" value="KAK7336593.1"/>
    <property type="molecule type" value="Genomic_DNA"/>
</dbReference>
<gene>
    <name evidence="2" type="ORF">VNO77_17139</name>
</gene>